<gene>
    <name evidence="2" type="primary">metE</name>
    <name evidence="2" type="ORF">BN1080_02798</name>
</gene>
<evidence type="ECO:0000259" key="1">
    <source>
        <dbReference type="Pfam" id="PF01717"/>
    </source>
</evidence>
<protein>
    <submittedName>
        <fullName evidence="2">5-methyltetrahydropteroyltriglutamate--homocysteine methyltransferase</fullName>
    </submittedName>
</protein>
<feature type="domain" description="Cobalamin-independent methionine synthase MetE C-terminal/archaeal" evidence="1">
    <location>
        <begin position="168"/>
        <end position="349"/>
    </location>
</feature>
<dbReference type="Pfam" id="PF01717">
    <property type="entry name" value="Meth_synt_2"/>
    <property type="match status" value="2"/>
</dbReference>
<sequence>MTNPITETPKTLVNAPFKADHVGSLLRPDSIHQARKEFKEGIITAEQLREVETTEIKRIVDKQIEVGLKAVTDGEFRRTFWHTDFMAHINGFEGYTPETGYRFKNVETEAYDVRNIGKISFNDNHPFIKDFTEFKEIVGGRAIPKLTIPSPNQFFNEGIRDKNLYPDLEDYATDVIQAYRDAFKTFYDLGARYIQIDDVYIAGLSSPDIPFNDGQYSREYLIDLALRVANGVLEGKPEDLTVTTHLCRGNYQSDWAFEGSYALIAPTLFAKEQVDGFFLEYDDDRSGSFQPLEHIPAGGPKVVLGVFTSKNGELEDKEIIKARVAEAAKYVPLEQLCISPQCGFASTHHGNILTEQQQWDKLRYIVEISEEIFGK</sequence>
<reference evidence="2 3" key="1">
    <citation type="submission" date="2014-09" db="EMBL/GenBank/DDBJ databases">
        <authorList>
            <person name="Urmite Genomes Urmite Genomes"/>
        </authorList>
    </citation>
    <scope>NUCLEOTIDE SEQUENCE [LARGE SCALE GENOMIC DNA]</scope>
    <source>
        <strain evidence="2 3">ES2</strain>
    </source>
</reference>
<dbReference type="GO" id="GO:0008270">
    <property type="term" value="F:zinc ion binding"/>
    <property type="evidence" value="ECO:0007669"/>
    <property type="project" value="InterPro"/>
</dbReference>
<dbReference type="CDD" id="cd03311">
    <property type="entry name" value="CIMS_C_terminal_like"/>
    <property type="match status" value="1"/>
</dbReference>
<organism evidence="2 3">
    <name type="scientific">Planococcus massiliensis</name>
    <dbReference type="NCBI Taxonomy" id="1499687"/>
    <lineage>
        <taxon>Bacteria</taxon>
        <taxon>Bacillati</taxon>
        <taxon>Bacillota</taxon>
        <taxon>Bacilli</taxon>
        <taxon>Bacillales</taxon>
        <taxon>Caryophanaceae</taxon>
        <taxon>Planococcus</taxon>
    </lineage>
</organism>
<proteinExistence type="predicted"/>
<dbReference type="EMBL" id="CCXS01000001">
    <property type="protein sequence ID" value="CEG23792.1"/>
    <property type="molecule type" value="Genomic_DNA"/>
</dbReference>
<dbReference type="SUPFAM" id="SSF51726">
    <property type="entry name" value="UROD/MetE-like"/>
    <property type="match status" value="1"/>
</dbReference>
<dbReference type="AlphaFoldDB" id="A0A098EPT9"/>
<dbReference type="NCBIfam" id="NF005085">
    <property type="entry name" value="PRK06520.1"/>
    <property type="match status" value="1"/>
</dbReference>
<dbReference type="InterPro" id="IPR002629">
    <property type="entry name" value="Met_Synth_C/arc"/>
</dbReference>
<evidence type="ECO:0000313" key="3">
    <source>
        <dbReference type="Proteomes" id="UP000043699"/>
    </source>
</evidence>
<keyword evidence="2" id="KW-0808">Transferase</keyword>
<dbReference type="PANTHER" id="PTHR43844:SF1">
    <property type="entry name" value="METHIONINE SYNTHASE"/>
    <property type="match status" value="1"/>
</dbReference>
<dbReference type="STRING" id="1499687.BN1080_02798"/>
<accession>A0A098EPT9</accession>
<name>A0A098EPT9_9BACL</name>
<keyword evidence="2" id="KW-0489">Methyltransferase</keyword>
<dbReference type="Gene3D" id="3.20.20.210">
    <property type="match status" value="1"/>
</dbReference>
<evidence type="ECO:0000313" key="2">
    <source>
        <dbReference type="EMBL" id="CEG23792.1"/>
    </source>
</evidence>
<dbReference type="InterPro" id="IPR038071">
    <property type="entry name" value="UROD/MetE-like_sf"/>
</dbReference>
<feature type="domain" description="Cobalamin-independent methionine synthase MetE C-terminal/archaeal" evidence="1">
    <location>
        <begin position="22"/>
        <end position="92"/>
    </location>
</feature>
<dbReference type="GO" id="GO:0009086">
    <property type="term" value="P:methionine biosynthetic process"/>
    <property type="evidence" value="ECO:0007669"/>
    <property type="project" value="InterPro"/>
</dbReference>
<dbReference type="PANTHER" id="PTHR43844">
    <property type="entry name" value="METHIONINE SYNTHASE"/>
    <property type="match status" value="1"/>
</dbReference>
<dbReference type="RefSeq" id="WP_052652753.1">
    <property type="nucleotide sequence ID" value="NZ_CCXS01000001.1"/>
</dbReference>
<dbReference type="GO" id="GO:0032259">
    <property type="term" value="P:methylation"/>
    <property type="evidence" value="ECO:0007669"/>
    <property type="project" value="UniProtKB-KW"/>
</dbReference>
<keyword evidence="3" id="KW-1185">Reference proteome</keyword>
<dbReference type="Proteomes" id="UP000043699">
    <property type="component" value="Unassembled WGS sequence"/>
</dbReference>
<dbReference type="GO" id="GO:0003871">
    <property type="term" value="F:5-methyltetrahydropteroyltriglutamate-homocysteine S-methyltransferase activity"/>
    <property type="evidence" value="ECO:0007669"/>
    <property type="project" value="InterPro"/>
</dbReference>
<dbReference type="OrthoDB" id="6430685at2"/>